<organism evidence="5 6">
    <name type="scientific">Aminipila butyrica</name>
    <dbReference type="NCBI Taxonomy" id="433296"/>
    <lineage>
        <taxon>Bacteria</taxon>
        <taxon>Bacillati</taxon>
        <taxon>Bacillota</taxon>
        <taxon>Clostridia</taxon>
        <taxon>Peptostreptococcales</taxon>
        <taxon>Anaerovoracaceae</taxon>
        <taxon>Aminipila</taxon>
    </lineage>
</organism>
<name>A0A858BUS8_9FIRM</name>
<dbReference type="GO" id="GO:0005576">
    <property type="term" value="C:extracellular region"/>
    <property type="evidence" value="ECO:0007669"/>
    <property type="project" value="UniProtKB-SubCell"/>
</dbReference>
<dbReference type="Pfam" id="PF01522">
    <property type="entry name" value="Polysacc_deac_1"/>
    <property type="match status" value="1"/>
</dbReference>
<protein>
    <submittedName>
        <fullName evidence="5">Polysaccharide deacetylase family protein</fullName>
    </submittedName>
</protein>
<dbReference type="KEGG" id="abut:Ami103574_04010"/>
<sequence length="282" mass="31653">MIKFRAVIALCCCIVFAVSGVFVSYAADQEGETKEPSHLYIPILMYHHFVKEPVKGAMGATITEEKFQEDMNYLANNKYTPLLPQDLKAILAGKKTMPKNPIMITFDDGYESVYNIAYPILEKTGMKATVFAIVASVESPKKAEIKKLSWEQMAKMYGSGLVDIQSHSYNLHNQDLKGQYKKFQINGIQRGIIECQAQYELRVEEDIVKSVELIEANIGNEVIAFAYPYGVYDDWGVELLKQNGILFGFGTVYGAGDLKGNLYYLNRFSVGMNTDLSGLLEQ</sequence>
<dbReference type="PROSITE" id="PS51677">
    <property type="entry name" value="NODB"/>
    <property type="match status" value="1"/>
</dbReference>
<evidence type="ECO:0000256" key="3">
    <source>
        <dbReference type="SAM" id="SignalP"/>
    </source>
</evidence>
<evidence type="ECO:0000313" key="5">
    <source>
        <dbReference type="EMBL" id="QIB68534.1"/>
    </source>
</evidence>
<dbReference type="SUPFAM" id="SSF88713">
    <property type="entry name" value="Glycoside hydrolase/deacetylase"/>
    <property type="match status" value="1"/>
</dbReference>
<feature type="domain" description="NodB homology" evidence="4">
    <location>
        <begin position="100"/>
        <end position="282"/>
    </location>
</feature>
<reference evidence="5 6" key="1">
    <citation type="submission" date="2020-02" db="EMBL/GenBank/DDBJ databases">
        <authorList>
            <person name="Kim Y.B."/>
            <person name="Roh S.W."/>
        </authorList>
    </citation>
    <scope>NUCLEOTIDE SEQUENCE [LARGE SCALE GENOMIC DNA]</scope>
    <source>
        <strain evidence="5 6">DSM 103574</strain>
    </source>
</reference>
<evidence type="ECO:0000313" key="6">
    <source>
        <dbReference type="Proteomes" id="UP000466848"/>
    </source>
</evidence>
<dbReference type="InterPro" id="IPR002509">
    <property type="entry name" value="NODB_dom"/>
</dbReference>
<proteinExistence type="predicted"/>
<dbReference type="PANTHER" id="PTHR34216">
    <property type="match status" value="1"/>
</dbReference>
<gene>
    <name evidence="5" type="ORF">Ami103574_04010</name>
</gene>
<feature type="signal peptide" evidence="3">
    <location>
        <begin position="1"/>
        <end position="26"/>
    </location>
</feature>
<dbReference type="RefSeq" id="WP_163065397.1">
    <property type="nucleotide sequence ID" value="NZ_CP048649.1"/>
</dbReference>
<dbReference type="Proteomes" id="UP000466848">
    <property type="component" value="Chromosome"/>
</dbReference>
<dbReference type="InterPro" id="IPR011330">
    <property type="entry name" value="Glyco_hydro/deAcase_b/a-brl"/>
</dbReference>
<accession>A0A858BUS8</accession>
<dbReference type="GO" id="GO:0005975">
    <property type="term" value="P:carbohydrate metabolic process"/>
    <property type="evidence" value="ECO:0007669"/>
    <property type="project" value="InterPro"/>
</dbReference>
<evidence type="ECO:0000256" key="1">
    <source>
        <dbReference type="ARBA" id="ARBA00004613"/>
    </source>
</evidence>
<evidence type="ECO:0000259" key="4">
    <source>
        <dbReference type="PROSITE" id="PS51677"/>
    </source>
</evidence>
<feature type="chain" id="PRO_5032954991" evidence="3">
    <location>
        <begin position="27"/>
        <end position="282"/>
    </location>
</feature>
<dbReference type="PANTHER" id="PTHR34216:SF3">
    <property type="entry name" value="POLY-BETA-1,6-N-ACETYL-D-GLUCOSAMINE N-DEACETYLASE"/>
    <property type="match status" value="1"/>
</dbReference>
<keyword evidence="2 3" id="KW-0732">Signal</keyword>
<dbReference type="InterPro" id="IPR051398">
    <property type="entry name" value="Polysacch_Deacetylase"/>
</dbReference>
<keyword evidence="6" id="KW-1185">Reference proteome</keyword>
<comment type="subcellular location">
    <subcellularLocation>
        <location evidence="1">Secreted</location>
    </subcellularLocation>
</comment>
<dbReference type="GO" id="GO:0016810">
    <property type="term" value="F:hydrolase activity, acting on carbon-nitrogen (but not peptide) bonds"/>
    <property type="evidence" value="ECO:0007669"/>
    <property type="project" value="InterPro"/>
</dbReference>
<dbReference type="EMBL" id="CP048649">
    <property type="protein sequence ID" value="QIB68534.1"/>
    <property type="molecule type" value="Genomic_DNA"/>
</dbReference>
<evidence type="ECO:0000256" key="2">
    <source>
        <dbReference type="ARBA" id="ARBA00022729"/>
    </source>
</evidence>
<dbReference type="AlphaFoldDB" id="A0A858BUS8"/>
<dbReference type="CDD" id="cd10918">
    <property type="entry name" value="CE4_NodB_like_5s_6s"/>
    <property type="match status" value="1"/>
</dbReference>
<dbReference type="Gene3D" id="3.20.20.370">
    <property type="entry name" value="Glycoside hydrolase/deacetylase"/>
    <property type="match status" value="1"/>
</dbReference>